<dbReference type="AlphaFoldDB" id="A0A158Q5N1"/>
<dbReference type="GO" id="GO:0030695">
    <property type="term" value="F:GTPase regulator activity"/>
    <property type="evidence" value="ECO:0007669"/>
    <property type="project" value="InterPro"/>
</dbReference>
<dbReference type="WBParaSite" id="DME_0000780401-mRNA-1">
    <property type="protein sequence ID" value="DME_0000780401-mRNA-1"/>
    <property type="gene ID" value="DME_0000780401"/>
</dbReference>
<dbReference type="OrthoDB" id="286233at2759"/>
<name>A0A158Q5N1_DRAME</name>
<evidence type="ECO:0000313" key="3">
    <source>
        <dbReference type="Proteomes" id="UP000274756"/>
    </source>
</evidence>
<dbReference type="EMBL" id="UYYG01001205">
    <property type="protein sequence ID" value="VDN60201.1"/>
    <property type="molecule type" value="Genomic_DNA"/>
</dbReference>
<dbReference type="Proteomes" id="UP000038040">
    <property type="component" value="Unplaced"/>
</dbReference>
<sequence length="245" mass="29307">MKKFRILLERIPEINTSKKPGNIFVAFNGELELELAFYGRKNIYIYIIKRMDWIWSWSDFVFYGFCSCSGNNKTTDKTTDFTNKQSESNCKLYVVNENCINFDKNINCLYNFNDMNKSQDFLSLLEKLQSERLDDQRCEMFSLSKVIFYFFKYDYWHYWQLSHLFSESIWSFRGVSQNKMKGNETLKIQETVKDVLYQTRNNGRASQNLFVLRPETSYTSWIQFTRLGTPCSEPLPLKKEEKEKN</sequence>
<evidence type="ECO:0000313" key="2">
    <source>
        <dbReference type="Proteomes" id="UP000038040"/>
    </source>
</evidence>
<evidence type="ECO:0000313" key="1">
    <source>
        <dbReference type="EMBL" id="VDN60201.1"/>
    </source>
</evidence>
<dbReference type="InterPro" id="IPR003109">
    <property type="entry name" value="GoLoco_motif"/>
</dbReference>
<evidence type="ECO:0000313" key="4">
    <source>
        <dbReference type="WBParaSite" id="DME_0000780401-mRNA-1"/>
    </source>
</evidence>
<accession>A0A158Q5N1</accession>
<reference evidence="1 3" key="2">
    <citation type="submission" date="2018-11" db="EMBL/GenBank/DDBJ databases">
        <authorList>
            <consortium name="Pathogen Informatics"/>
        </authorList>
    </citation>
    <scope>NUCLEOTIDE SEQUENCE [LARGE SCALE GENOMIC DNA]</scope>
</reference>
<gene>
    <name evidence="1" type="ORF">DME_LOCUS10174</name>
</gene>
<dbReference type="PROSITE" id="PS50877">
    <property type="entry name" value="GOLOCO"/>
    <property type="match status" value="1"/>
</dbReference>
<proteinExistence type="predicted"/>
<organism evidence="2 4">
    <name type="scientific">Dracunculus medinensis</name>
    <name type="common">Guinea worm</name>
    <dbReference type="NCBI Taxonomy" id="318479"/>
    <lineage>
        <taxon>Eukaryota</taxon>
        <taxon>Metazoa</taxon>
        <taxon>Ecdysozoa</taxon>
        <taxon>Nematoda</taxon>
        <taxon>Chromadorea</taxon>
        <taxon>Rhabditida</taxon>
        <taxon>Spirurina</taxon>
        <taxon>Dracunculoidea</taxon>
        <taxon>Dracunculidae</taxon>
        <taxon>Dracunculus</taxon>
    </lineage>
</organism>
<dbReference type="SMART" id="SM00390">
    <property type="entry name" value="GoLoco"/>
    <property type="match status" value="1"/>
</dbReference>
<dbReference type="Proteomes" id="UP000274756">
    <property type="component" value="Unassembled WGS sequence"/>
</dbReference>
<reference evidence="4" key="1">
    <citation type="submission" date="2016-04" db="UniProtKB">
        <authorList>
            <consortium name="WormBaseParasite"/>
        </authorList>
    </citation>
    <scope>IDENTIFICATION</scope>
</reference>
<protein>
    <submittedName>
        <fullName evidence="1 4">Uncharacterized protein</fullName>
    </submittedName>
</protein>
<dbReference type="Pfam" id="PF02188">
    <property type="entry name" value="GoLoco"/>
    <property type="match status" value="1"/>
</dbReference>
<keyword evidence="3" id="KW-1185">Reference proteome</keyword>